<gene>
    <name evidence="1" type="ORF">ACY05_04025</name>
</gene>
<keyword evidence="2" id="KW-1185">Reference proteome</keyword>
<sequence length="66" mass="7611">MSNGLALLEKKLEQFLAYCESLRAENRALRSRVAKMEEERQTLIAKIESTRSRLETLMEKIPADAE</sequence>
<reference evidence="1 2" key="1">
    <citation type="journal article" date="2016" name="ISME J.">
        <title>Integrated multi-omics analyses reveal the biochemical mechanisms and phylogenetic relevance of anaerobic androgen biodegradation in the environment.</title>
        <authorList>
            <person name="Yang F.C."/>
            <person name="Chen Y.L."/>
            <person name="Tang S.L."/>
            <person name="Yu C.P."/>
            <person name="Wang P.H."/>
            <person name="Ismail W."/>
            <person name="Wang C.H."/>
            <person name="Ding J.Y."/>
            <person name="Yang C.Y."/>
            <person name="Yang C.Y."/>
            <person name="Chiang Y.R."/>
        </authorList>
    </citation>
    <scope>NUCLEOTIDE SEQUENCE [LARGE SCALE GENOMIC DNA]</scope>
    <source>
        <strain evidence="1 2">DSM 13999</strain>
    </source>
</reference>
<comment type="caution">
    <text evidence="1">The sequence shown here is derived from an EMBL/GenBank/DDBJ whole genome shotgun (WGS) entry which is preliminary data.</text>
</comment>
<evidence type="ECO:0000313" key="1">
    <source>
        <dbReference type="EMBL" id="KYC28853.1"/>
    </source>
</evidence>
<accession>A0A656Z6P5</accession>
<evidence type="ECO:0000313" key="2">
    <source>
        <dbReference type="Proteomes" id="UP000243416"/>
    </source>
</evidence>
<organism evidence="1 2">
    <name type="scientific">Sterolibacterium denitrificans</name>
    <dbReference type="NCBI Taxonomy" id="157592"/>
    <lineage>
        <taxon>Bacteria</taxon>
        <taxon>Pseudomonadati</taxon>
        <taxon>Pseudomonadota</taxon>
        <taxon>Betaproteobacteria</taxon>
        <taxon>Nitrosomonadales</taxon>
        <taxon>Sterolibacteriaceae</taxon>
        <taxon>Sterolibacterium</taxon>
    </lineage>
</organism>
<dbReference type="EMBL" id="LFZK01000003">
    <property type="protein sequence ID" value="KYC28853.1"/>
    <property type="molecule type" value="Genomic_DNA"/>
</dbReference>
<dbReference type="RefSeq" id="WP_067171253.1">
    <property type="nucleotide sequence ID" value="NZ_LFZK01000003.1"/>
</dbReference>
<protein>
    <submittedName>
        <fullName evidence="1">Uncharacterized protein</fullName>
    </submittedName>
</protein>
<dbReference type="Proteomes" id="UP000243416">
    <property type="component" value="Unassembled WGS sequence"/>
</dbReference>
<name>A0A656Z6P5_9PROT</name>
<proteinExistence type="predicted"/>
<dbReference type="OrthoDB" id="9181920at2"/>
<dbReference type="AlphaFoldDB" id="A0A656Z6P5"/>